<comment type="subcellular location">
    <subcellularLocation>
        <location evidence="1">Nucleus</location>
    </subcellularLocation>
</comment>
<dbReference type="EMBL" id="BMAT01003903">
    <property type="protein sequence ID" value="GFR64701.1"/>
    <property type="molecule type" value="Genomic_DNA"/>
</dbReference>
<evidence type="ECO:0000256" key="2">
    <source>
        <dbReference type="ARBA" id="ARBA00022723"/>
    </source>
</evidence>
<keyword evidence="3" id="KW-0863">Zinc-finger</keyword>
<keyword evidence="2" id="KW-0479">Metal-binding</keyword>
<dbReference type="InterPro" id="IPR012337">
    <property type="entry name" value="RNaseH-like_sf"/>
</dbReference>
<evidence type="ECO:0008006" key="8">
    <source>
        <dbReference type="Google" id="ProtNLM"/>
    </source>
</evidence>
<organism evidence="6 7">
    <name type="scientific">Elysia marginata</name>
    <dbReference type="NCBI Taxonomy" id="1093978"/>
    <lineage>
        <taxon>Eukaryota</taxon>
        <taxon>Metazoa</taxon>
        <taxon>Spiralia</taxon>
        <taxon>Lophotrochozoa</taxon>
        <taxon>Mollusca</taxon>
        <taxon>Gastropoda</taxon>
        <taxon>Heterobranchia</taxon>
        <taxon>Euthyneura</taxon>
        <taxon>Panpulmonata</taxon>
        <taxon>Sacoglossa</taxon>
        <taxon>Placobranchoidea</taxon>
        <taxon>Plakobranchidae</taxon>
        <taxon>Elysia</taxon>
    </lineage>
</organism>
<keyword evidence="4" id="KW-0862">Zinc</keyword>
<reference evidence="6 7" key="1">
    <citation type="journal article" date="2021" name="Elife">
        <title>Chloroplast acquisition without the gene transfer in kleptoplastic sea slugs, Plakobranchus ocellatus.</title>
        <authorList>
            <person name="Maeda T."/>
            <person name="Takahashi S."/>
            <person name="Yoshida T."/>
            <person name="Shimamura S."/>
            <person name="Takaki Y."/>
            <person name="Nagai Y."/>
            <person name="Toyoda A."/>
            <person name="Suzuki Y."/>
            <person name="Arimoto A."/>
            <person name="Ishii H."/>
            <person name="Satoh N."/>
            <person name="Nishiyama T."/>
            <person name="Hasebe M."/>
            <person name="Maruyama T."/>
            <person name="Minagawa J."/>
            <person name="Obokata J."/>
            <person name="Shigenobu S."/>
        </authorList>
    </citation>
    <scope>NUCLEOTIDE SEQUENCE [LARGE SCALE GENOMIC DNA]</scope>
</reference>
<keyword evidence="5" id="KW-0539">Nucleus</keyword>
<dbReference type="PANTHER" id="PTHR46481:SF10">
    <property type="entry name" value="ZINC FINGER BED DOMAIN-CONTAINING PROTEIN 39"/>
    <property type="match status" value="1"/>
</dbReference>
<dbReference type="Proteomes" id="UP000762676">
    <property type="component" value="Unassembled WGS sequence"/>
</dbReference>
<sequence>MLDYKLHSKVLSNNDLIDYPSGENIGNALLAVLTEWEIMDKINADGAAVNDAALRHIGLKDKHAYCVGHKLNLVVKDFIVHYEPVVSKVRQIANCSTTAPSRQANYMHSS</sequence>
<evidence type="ECO:0000313" key="7">
    <source>
        <dbReference type="Proteomes" id="UP000762676"/>
    </source>
</evidence>
<dbReference type="GO" id="GO:0008270">
    <property type="term" value="F:zinc ion binding"/>
    <property type="evidence" value="ECO:0007669"/>
    <property type="project" value="UniProtKB-KW"/>
</dbReference>
<gene>
    <name evidence="6" type="ORF">ElyMa_001930000</name>
</gene>
<dbReference type="PANTHER" id="PTHR46481">
    <property type="entry name" value="ZINC FINGER BED DOMAIN-CONTAINING PROTEIN 4"/>
    <property type="match status" value="1"/>
</dbReference>
<comment type="caution">
    <text evidence="6">The sequence shown here is derived from an EMBL/GenBank/DDBJ whole genome shotgun (WGS) entry which is preliminary data.</text>
</comment>
<evidence type="ECO:0000256" key="5">
    <source>
        <dbReference type="ARBA" id="ARBA00023242"/>
    </source>
</evidence>
<proteinExistence type="predicted"/>
<protein>
    <recommendedName>
        <fullName evidence="8">DUF4371 domain-containing protein</fullName>
    </recommendedName>
</protein>
<evidence type="ECO:0000313" key="6">
    <source>
        <dbReference type="EMBL" id="GFR64701.1"/>
    </source>
</evidence>
<name>A0AAV4EX48_9GAST</name>
<keyword evidence="7" id="KW-1185">Reference proteome</keyword>
<dbReference type="AlphaFoldDB" id="A0AAV4EX48"/>
<dbReference type="GO" id="GO:0005634">
    <property type="term" value="C:nucleus"/>
    <property type="evidence" value="ECO:0007669"/>
    <property type="project" value="UniProtKB-SubCell"/>
</dbReference>
<evidence type="ECO:0000256" key="1">
    <source>
        <dbReference type="ARBA" id="ARBA00004123"/>
    </source>
</evidence>
<dbReference type="SUPFAM" id="SSF53098">
    <property type="entry name" value="Ribonuclease H-like"/>
    <property type="match status" value="1"/>
</dbReference>
<evidence type="ECO:0000256" key="4">
    <source>
        <dbReference type="ARBA" id="ARBA00022833"/>
    </source>
</evidence>
<accession>A0AAV4EX48</accession>
<evidence type="ECO:0000256" key="3">
    <source>
        <dbReference type="ARBA" id="ARBA00022771"/>
    </source>
</evidence>
<dbReference type="InterPro" id="IPR052035">
    <property type="entry name" value="ZnF_BED_domain_contain"/>
</dbReference>